<dbReference type="Proteomes" id="UP000738431">
    <property type="component" value="Chromosome"/>
</dbReference>
<gene>
    <name evidence="2" type="ORF">K1X11_009215</name>
</gene>
<proteinExistence type="predicted"/>
<evidence type="ECO:0000313" key="3">
    <source>
        <dbReference type="Proteomes" id="UP000738431"/>
    </source>
</evidence>
<name>A0ABZ1CE68_9BACT</name>
<keyword evidence="3" id="KW-1185">Reference proteome</keyword>
<reference evidence="2 3" key="1">
    <citation type="submission" date="2021-08" db="EMBL/GenBank/DDBJ databases">
        <authorList>
            <person name="Zhang D."/>
            <person name="Zhang A."/>
            <person name="Wang L."/>
        </authorList>
    </citation>
    <scope>NUCLEOTIDE SEQUENCE [LARGE SCALE GENOMIC DNA]</scope>
    <source>
        <strain evidence="2 3">WL0086</strain>
    </source>
</reference>
<dbReference type="EMBL" id="CP139781">
    <property type="protein sequence ID" value="WRQ89587.1"/>
    <property type="molecule type" value="Genomic_DNA"/>
</dbReference>
<organism evidence="2 3">
    <name type="scientific">Actomonas aquatica</name>
    <dbReference type="NCBI Taxonomy" id="2866162"/>
    <lineage>
        <taxon>Bacteria</taxon>
        <taxon>Pseudomonadati</taxon>
        <taxon>Verrucomicrobiota</taxon>
        <taxon>Opitutia</taxon>
        <taxon>Opitutales</taxon>
        <taxon>Opitutaceae</taxon>
        <taxon>Actomonas</taxon>
    </lineage>
</organism>
<feature type="chain" id="PRO_5047156704" evidence="1">
    <location>
        <begin position="28"/>
        <end position="183"/>
    </location>
</feature>
<protein>
    <submittedName>
        <fullName evidence="2">Uncharacterized protein</fullName>
    </submittedName>
</protein>
<sequence length="183" mass="20516">MPALLSSFLQRHALRLALLLLPFSLVAADPSPALTGTWTFDRERSTDLSPWRTADLEISLEGSELIVTRTLKSGRRTHTETLTVDLTAPSTTNPLEWWVDNRHLGAYAPHDATQVVSPTVLDNGRVLRLSMDYTLETQQGPHPVNTLRQFQISPDGQVLTVTDLRTTRPRPVVHVYQRATDSR</sequence>
<reference evidence="2 3" key="2">
    <citation type="submission" date="2023-12" db="EMBL/GenBank/DDBJ databases">
        <title>Description of an unclassified Opitutus bacterium of Verrucomicrobiota.</title>
        <authorList>
            <person name="Zhang D.-F."/>
        </authorList>
    </citation>
    <scope>NUCLEOTIDE SEQUENCE [LARGE SCALE GENOMIC DNA]</scope>
    <source>
        <strain evidence="2 3">WL0086</strain>
    </source>
</reference>
<dbReference type="RefSeq" id="WP_221029727.1">
    <property type="nucleotide sequence ID" value="NZ_CP139781.1"/>
</dbReference>
<evidence type="ECO:0000313" key="2">
    <source>
        <dbReference type="EMBL" id="WRQ89587.1"/>
    </source>
</evidence>
<feature type="signal peptide" evidence="1">
    <location>
        <begin position="1"/>
        <end position="27"/>
    </location>
</feature>
<evidence type="ECO:0000256" key="1">
    <source>
        <dbReference type="SAM" id="SignalP"/>
    </source>
</evidence>
<accession>A0ABZ1CE68</accession>
<keyword evidence="1" id="KW-0732">Signal</keyword>